<protein>
    <recommendedName>
        <fullName evidence="1">HTH luxR-type domain-containing protein</fullName>
    </recommendedName>
</protein>
<dbReference type="InterPro" id="IPR036388">
    <property type="entry name" value="WH-like_DNA-bd_sf"/>
</dbReference>
<sequence length="384" mass="39971">MHPAIAAERRRRAGAWMDAQGLADLFYEAALAPDLWPAALSIMARRFDGSCAILVASGPDEARYATSTDDGHIVADYVSGGWAARSDRIARCARLDPKAFVTERHLYTLDELHRDPALEGFFLPRNIGSEFGTIFSMPTGDLMVATVQRRFGAPPLDAGAVATAEALRPHLARAALISARLGLDRSRGAVDALATLGFPAAALSARGRVVIGNDLLASLMPHALRESRGRLTLSDPGADLALSRALEELRAQDGGSRLGRSIPIAARLGGLPSVAHLVPVMGAGRDVFVGAACVVMITRASTPTPLDAGLLASLFGLTPAEARVARSAVILGGVPAVADELKLSRETVKSQLKAVMGKTGVASQQGLTALLGSLTAGAPVDRGG</sequence>
<organism evidence="2 3">
    <name type="scientific">Lichenibacterium minor</name>
    <dbReference type="NCBI Taxonomy" id="2316528"/>
    <lineage>
        <taxon>Bacteria</taxon>
        <taxon>Pseudomonadati</taxon>
        <taxon>Pseudomonadota</taxon>
        <taxon>Alphaproteobacteria</taxon>
        <taxon>Hyphomicrobiales</taxon>
        <taxon>Lichenihabitantaceae</taxon>
        <taxon>Lichenibacterium</taxon>
    </lineage>
</organism>
<feature type="domain" description="HTH luxR-type" evidence="1">
    <location>
        <begin position="314"/>
        <end position="371"/>
    </location>
</feature>
<dbReference type="GO" id="GO:0003677">
    <property type="term" value="F:DNA binding"/>
    <property type="evidence" value="ECO:0007669"/>
    <property type="project" value="InterPro"/>
</dbReference>
<dbReference type="SMART" id="SM00421">
    <property type="entry name" value="HTH_LUXR"/>
    <property type="match status" value="1"/>
</dbReference>
<accession>A0A4Q2U8Z5</accession>
<reference evidence="2 3" key="1">
    <citation type="submission" date="2018-12" db="EMBL/GenBank/DDBJ databases">
        <authorList>
            <person name="Grouzdev D.S."/>
            <person name="Krutkina M.S."/>
        </authorList>
    </citation>
    <scope>NUCLEOTIDE SEQUENCE [LARGE SCALE GENOMIC DNA]</scope>
    <source>
        <strain evidence="2 3">RmlP026</strain>
    </source>
</reference>
<evidence type="ECO:0000313" key="2">
    <source>
        <dbReference type="EMBL" id="RYC31567.1"/>
    </source>
</evidence>
<dbReference type="InterPro" id="IPR000792">
    <property type="entry name" value="Tscrpt_reg_LuxR_C"/>
</dbReference>
<dbReference type="GO" id="GO:0006355">
    <property type="term" value="P:regulation of DNA-templated transcription"/>
    <property type="evidence" value="ECO:0007669"/>
    <property type="project" value="InterPro"/>
</dbReference>
<name>A0A4Q2U8Z5_9HYPH</name>
<dbReference type="Proteomes" id="UP000290759">
    <property type="component" value="Unassembled WGS sequence"/>
</dbReference>
<evidence type="ECO:0000313" key="3">
    <source>
        <dbReference type="Proteomes" id="UP000290759"/>
    </source>
</evidence>
<dbReference type="AlphaFoldDB" id="A0A4Q2U8Z5"/>
<dbReference type="SUPFAM" id="SSF46894">
    <property type="entry name" value="C-terminal effector domain of the bipartite response regulators"/>
    <property type="match status" value="1"/>
</dbReference>
<evidence type="ECO:0000259" key="1">
    <source>
        <dbReference type="SMART" id="SM00421"/>
    </source>
</evidence>
<proteinExistence type="predicted"/>
<dbReference type="EMBL" id="QYBB01000013">
    <property type="protein sequence ID" value="RYC31567.1"/>
    <property type="molecule type" value="Genomic_DNA"/>
</dbReference>
<dbReference type="RefSeq" id="WP_129227221.1">
    <property type="nucleotide sequence ID" value="NZ_QYBB01000013.1"/>
</dbReference>
<dbReference type="Gene3D" id="1.10.10.10">
    <property type="entry name" value="Winged helix-like DNA-binding domain superfamily/Winged helix DNA-binding domain"/>
    <property type="match status" value="1"/>
</dbReference>
<reference evidence="2 3" key="2">
    <citation type="submission" date="2019-02" db="EMBL/GenBank/DDBJ databases">
        <title>'Lichenibacterium ramalinii' gen. nov. sp. nov., 'Lichenibacterium minor' gen. nov. sp. nov.</title>
        <authorList>
            <person name="Pankratov T."/>
        </authorList>
    </citation>
    <scope>NUCLEOTIDE SEQUENCE [LARGE SCALE GENOMIC DNA]</scope>
    <source>
        <strain evidence="2 3">RmlP026</strain>
    </source>
</reference>
<comment type="caution">
    <text evidence="2">The sequence shown here is derived from an EMBL/GenBank/DDBJ whole genome shotgun (WGS) entry which is preliminary data.</text>
</comment>
<dbReference type="OrthoDB" id="7444822at2"/>
<dbReference type="InterPro" id="IPR016032">
    <property type="entry name" value="Sig_transdc_resp-reg_C-effctor"/>
</dbReference>
<gene>
    <name evidence="2" type="ORF">D3273_13075</name>
</gene>
<keyword evidence="3" id="KW-1185">Reference proteome</keyword>